<dbReference type="InterPro" id="IPR050631">
    <property type="entry name" value="PheA/TfdB_FAD_monoxygenase"/>
</dbReference>
<dbReference type="GO" id="GO:0004497">
    <property type="term" value="F:monooxygenase activity"/>
    <property type="evidence" value="ECO:0007669"/>
    <property type="project" value="UniProtKB-KW"/>
</dbReference>
<dbReference type="InterPro" id="IPR036188">
    <property type="entry name" value="FAD/NAD-bd_sf"/>
</dbReference>
<evidence type="ECO:0000256" key="1">
    <source>
        <dbReference type="ARBA" id="ARBA00023002"/>
    </source>
</evidence>
<evidence type="ECO:0000259" key="2">
    <source>
        <dbReference type="Pfam" id="PF01494"/>
    </source>
</evidence>
<evidence type="ECO:0000313" key="3">
    <source>
        <dbReference type="EMBL" id="BDP42128.1"/>
    </source>
</evidence>
<feature type="domain" description="FAD-binding" evidence="2">
    <location>
        <begin position="7"/>
        <end position="339"/>
    </location>
</feature>
<dbReference type="PANTHER" id="PTHR43476">
    <property type="entry name" value="3-(3-HYDROXY-PHENYL)PROPIONATE/3-HYDROXYCINNAMIC ACID HYDROXYLASE"/>
    <property type="match status" value="1"/>
</dbReference>
<dbReference type="PRINTS" id="PR00420">
    <property type="entry name" value="RNGMNOXGNASE"/>
</dbReference>
<evidence type="ECO:0000313" key="4">
    <source>
        <dbReference type="Proteomes" id="UP001064971"/>
    </source>
</evidence>
<accession>A0ABM8AEB2</accession>
<dbReference type="RefSeq" id="WP_264774837.1">
    <property type="nucleotide sequence ID" value="NZ_AP026560.1"/>
</dbReference>
<sequence>MLPGAEDVCIVGGGPAGMILALLLARQGIPVTVLEAARDFERSFRGDTLHPAIMELLAGLGLAAPLLRLAHTRAHRARFITPARTQVIADFSRLRTPYPYLTVMAQSRFLTFLAGELGRYPHARVVMGARVEGLLEEGGRVTGVRYRQGGTLQDLPARLTVGADGRFSKVRALSGLSLRRLSPGQDVLWFALPRREDDPGGSIDLHLGGPHCIVTTDHGERWQVGYSIRKDSYAQARERGVGPIRQAVAETIPWLADRVGLLTEWAQLHLLAVEVARVRRWWRPGLLLIGDAAHPISPIGGMGINMAVQDAVAAANVLCGPLRAGRVRPRHLARVQRERAWQIAVLQGQQVIQEREVVGVHAGAQLHVPTTLIRVLHGLPGLRRLPGYVTAYGLRPVRLHPRWAVERV</sequence>
<keyword evidence="4" id="KW-1185">Reference proteome</keyword>
<dbReference type="InterPro" id="IPR002938">
    <property type="entry name" value="FAD-bd"/>
</dbReference>
<proteinExistence type="predicted"/>
<dbReference type="Gene3D" id="3.50.50.60">
    <property type="entry name" value="FAD/NAD(P)-binding domain"/>
    <property type="match status" value="2"/>
</dbReference>
<organism evidence="3 4">
    <name type="scientific">Deinococcus aetherius</name>
    <dbReference type="NCBI Taxonomy" id="200252"/>
    <lineage>
        <taxon>Bacteria</taxon>
        <taxon>Thermotogati</taxon>
        <taxon>Deinococcota</taxon>
        <taxon>Deinococci</taxon>
        <taxon>Deinococcales</taxon>
        <taxon>Deinococcaceae</taxon>
        <taxon>Deinococcus</taxon>
    </lineage>
</organism>
<dbReference type="PANTHER" id="PTHR43476:SF5">
    <property type="entry name" value="FAD-DEPENDENT MONOOXYGENASE"/>
    <property type="match status" value="1"/>
</dbReference>
<keyword evidence="1" id="KW-0560">Oxidoreductase</keyword>
<keyword evidence="3" id="KW-0503">Monooxygenase</keyword>
<dbReference type="EMBL" id="AP026560">
    <property type="protein sequence ID" value="BDP42128.1"/>
    <property type="molecule type" value="Genomic_DNA"/>
</dbReference>
<protein>
    <submittedName>
        <fullName evidence="3">Monooxygenase</fullName>
    </submittedName>
</protein>
<dbReference type="Proteomes" id="UP001064971">
    <property type="component" value="Chromosome"/>
</dbReference>
<gene>
    <name evidence="3" type="ORF">DAETH_20970</name>
</gene>
<reference evidence="3" key="1">
    <citation type="submission" date="2022-07" db="EMBL/GenBank/DDBJ databases">
        <title>Complete Genome Sequence of the Radioresistant Bacterium Deinococcus aetherius ST0316, Isolated from the Air Dust collected in Lower Stratosphere above Japan.</title>
        <authorList>
            <person name="Satoh K."/>
            <person name="Hagiwara K."/>
            <person name="Katsumata K."/>
            <person name="Kubo A."/>
            <person name="Yokobori S."/>
            <person name="Yamagishi A."/>
            <person name="Oono Y."/>
            <person name="Narumi I."/>
        </authorList>
    </citation>
    <scope>NUCLEOTIDE SEQUENCE</scope>
    <source>
        <strain evidence="3">ST0316</strain>
    </source>
</reference>
<dbReference type="Pfam" id="PF01494">
    <property type="entry name" value="FAD_binding_3"/>
    <property type="match status" value="1"/>
</dbReference>
<name>A0ABM8AEB2_9DEIO</name>
<dbReference type="SUPFAM" id="SSF51905">
    <property type="entry name" value="FAD/NAD(P)-binding domain"/>
    <property type="match status" value="1"/>
</dbReference>